<evidence type="ECO:0000256" key="12">
    <source>
        <dbReference type="PIRSR" id="PIRSR006816-2"/>
    </source>
</evidence>
<dbReference type="InterPro" id="IPR037117">
    <property type="entry name" value="Dihydroorotate_DH_ele_sf"/>
</dbReference>
<dbReference type="InterPro" id="IPR012165">
    <property type="entry name" value="Cyt_c3_hydrogenase_gsu"/>
</dbReference>
<feature type="binding site" evidence="12">
    <location>
        <position position="241"/>
    </location>
    <ligand>
        <name>[2Fe-2S] cluster</name>
        <dbReference type="ChEBI" id="CHEBI:190135"/>
    </ligand>
</feature>
<dbReference type="InterPro" id="IPR039261">
    <property type="entry name" value="FNR_nucleotide-bd"/>
</dbReference>
<dbReference type="PROSITE" id="PS51384">
    <property type="entry name" value="FAD_FR"/>
    <property type="match status" value="1"/>
</dbReference>
<keyword evidence="9 12" id="KW-0411">Iron-sulfur</keyword>
<dbReference type="Pfam" id="PF10418">
    <property type="entry name" value="DHODB_Fe-S_bind"/>
    <property type="match status" value="1"/>
</dbReference>
<accession>H1Q1C3</accession>
<dbReference type="InterPro" id="IPR017938">
    <property type="entry name" value="Riboflavin_synthase-like_b-brl"/>
</dbReference>
<feature type="domain" description="FAD-binding FR-type" evidence="13">
    <location>
        <begin position="2"/>
        <end position="102"/>
    </location>
</feature>
<evidence type="ECO:0000256" key="2">
    <source>
        <dbReference type="ARBA" id="ARBA00022448"/>
    </source>
</evidence>
<keyword evidence="7" id="KW-0249">Electron transport</keyword>
<dbReference type="Gene3D" id="3.40.50.80">
    <property type="entry name" value="Nucleotide-binding domain of ferredoxin-NADP reductase (FNR) module"/>
    <property type="match status" value="1"/>
</dbReference>
<feature type="binding site" evidence="12">
    <location>
        <position position="226"/>
    </location>
    <ligand>
        <name>[2Fe-2S] cluster</name>
        <dbReference type="ChEBI" id="CHEBI:190135"/>
    </ligand>
</feature>
<evidence type="ECO:0000256" key="4">
    <source>
        <dbReference type="ARBA" id="ARBA00022714"/>
    </source>
</evidence>
<feature type="binding site" evidence="11">
    <location>
        <begin position="53"/>
        <end position="56"/>
    </location>
    <ligand>
        <name>FAD</name>
        <dbReference type="ChEBI" id="CHEBI:57692"/>
    </ligand>
</feature>
<dbReference type="PIRSF" id="PIRSF006816">
    <property type="entry name" value="Cyc3_hyd_g"/>
    <property type="match status" value="1"/>
</dbReference>
<evidence type="ECO:0000313" key="15">
    <source>
        <dbReference type="Proteomes" id="UP000016023"/>
    </source>
</evidence>
<comment type="cofactor">
    <cofactor evidence="12">
        <name>[2Fe-2S] cluster</name>
        <dbReference type="ChEBI" id="CHEBI:190135"/>
    </cofactor>
    <text evidence="12">Binds 1 [2Fe-2S] cluster per subunit.</text>
</comment>
<dbReference type="SUPFAM" id="SSF63380">
    <property type="entry name" value="Riboflavin synthase domain-like"/>
    <property type="match status" value="1"/>
</dbReference>
<dbReference type="Proteomes" id="UP000016023">
    <property type="component" value="Unassembled WGS sequence"/>
</dbReference>
<dbReference type="HOGENOM" id="CLU_003827_1_2_10"/>
<dbReference type="EMBL" id="AGWK01000021">
    <property type="protein sequence ID" value="EHO72304.1"/>
    <property type="molecule type" value="Genomic_DNA"/>
</dbReference>
<dbReference type="STRING" id="883158.HMPREF9140_00711"/>
<keyword evidence="15" id="KW-1185">Reference proteome</keyword>
<sequence>MKHILDLKVITVEQISVRYVLLKLTHPSPLPEIFPGQFVEVRVDSSPTIFLRRPISVNFLDRERNELWLLVAKVGSGTRSLASLKPGDTLNCILPLGKGFTMPRDFERMLLVGGGVGIAPLLLFGKLIKETGATPTFLLGARTAADIPELDNFKALGRVMITTEDGSLGEKGFVTMHSCLKTENYDRIATCGPKPMMMAVADFARKNSIVCEVSLENLMACGLGACLCCVEKTTQGNLCVCKEGPVFNINSLLW</sequence>
<feature type="binding site" evidence="12">
    <location>
        <position position="221"/>
    </location>
    <ligand>
        <name>[2Fe-2S] cluster</name>
        <dbReference type="ChEBI" id="CHEBI:190135"/>
    </ligand>
</feature>
<dbReference type="RefSeq" id="WP_006951789.1">
    <property type="nucleotide sequence ID" value="NZ_JH594521.1"/>
</dbReference>
<dbReference type="GO" id="GO:0051537">
    <property type="term" value="F:2 iron, 2 sulfur cluster binding"/>
    <property type="evidence" value="ECO:0007669"/>
    <property type="project" value="UniProtKB-KW"/>
</dbReference>
<comment type="caution">
    <text evidence="14">The sequence shown here is derived from an EMBL/GenBank/DDBJ whole genome shotgun (WGS) entry which is preliminary data.</text>
</comment>
<reference evidence="14 15" key="1">
    <citation type="submission" date="2011-12" db="EMBL/GenBank/DDBJ databases">
        <title>The Genome Sequence of Prevotella micans F0438.</title>
        <authorList>
            <consortium name="The Broad Institute Genome Sequencing Platform"/>
            <person name="Earl A."/>
            <person name="Ward D."/>
            <person name="Feldgarden M."/>
            <person name="Gevers D."/>
            <person name="Izard J."/>
            <person name="Baranova O.V."/>
            <person name="Blanton J.M."/>
            <person name="Wade W.G."/>
            <person name="Dewhirst F.E."/>
            <person name="Young S.K."/>
            <person name="Zeng Q."/>
            <person name="Gargeya S."/>
            <person name="Fitzgerald M."/>
            <person name="Haas B."/>
            <person name="Abouelleil A."/>
            <person name="Alvarado L."/>
            <person name="Arachchi H.M."/>
            <person name="Berlin A."/>
            <person name="Chapman S.B."/>
            <person name="Gearin G."/>
            <person name="Goldberg J."/>
            <person name="Griggs A."/>
            <person name="Gujja S."/>
            <person name="Hansen M."/>
            <person name="Heiman D."/>
            <person name="Howarth C."/>
            <person name="Larimer J."/>
            <person name="Lui A."/>
            <person name="MacDonald P.J.P."/>
            <person name="McCowen C."/>
            <person name="Montmayeur A."/>
            <person name="Murphy C."/>
            <person name="Neiman D."/>
            <person name="Pearson M."/>
            <person name="Priest M."/>
            <person name="Roberts A."/>
            <person name="Saif S."/>
            <person name="Shea T."/>
            <person name="Sisk P."/>
            <person name="Stolte C."/>
            <person name="Sykes S."/>
            <person name="Wortman J."/>
            <person name="Nusbaum C."/>
            <person name="Birren B."/>
        </authorList>
    </citation>
    <scope>NUCLEOTIDE SEQUENCE [LARGE SCALE GENOMIC DNA]</scope>
    <source>
        <strain evidence="14 15">F0438</strain>
    </source>
</reference>
<keyword evidence="5 12" id="KW-0479">Metal-binding</keyword>
<evidence type="ECO:0000256" key="7">
    <source>
        <dbReference type="ARBA" id="ARBA00022982"/>
    </source>
</evidence>
<evidence type="ECO:0000313" key="14">
    <source>
        <dbReference type="EMBL" id="EHO72304.1"/>
    </source>
</evidence>
<dbReference type="InterPro" id="IPR050353">
    <property type="entry name" value="PyrK_electron_transfer"/>
</dbReference>
<gene>
    <name evidence="14" type="ORF">HMPREF9140_00711</name>
</gene>
<dbReference type="CDD" id="cd06218">
    <property type="entry name" value="DHOD_e_trans"/>
    <property type="match status" value="1"/>
</dbReference>
<evidence type="ECO:0000259" key="13">
    <source>
        <dbReference type="PROSITE" id="PS51384"/>
    </source>
</evidence>
<evidence type="ECO:0000256" key="10">
    <source>
        <dbReference type="ARBA" id="ARBA00034078"/>
    </source>
</evidence>
<dbReference type="eggNOG" id="COG0543">
    <property type="taxonomic scope" value="Bacteria"/>
</dbReference>
<dbReference type="InterPro" id="IPR017927">
    <property type="entry name" value="FAD-bd_FR_type"/>
</dbReference>
<evidence type="ECO:0000256" key="11">
    <source>
        <dbReference type="PIRSR" id="PIRSR006816-1"/>
    </source>
</evidence>
<dbReference type="PANTHER" id="PTHR43513:SF3">
    <property type="entry name" value="DIHYDROOROTATE DEHYDROGENASE B (NAD(+)), ELECTRON TRANSFER SUBUNIT-RELATED"/>
    <property type="match status" value="1"/>
</dbReference>
<dbReference type="Gene3D" id="2.10.240.10">
    <property type="entry name" value="Dihydroorotate dehydrogenase, electron transfer subunit"/>
    <property type="match status" value="1"/>
</dbReference>
<protein>
    <recommendedName>
        <fullName evidence="13">FAD-binding FR-type domain-containing protein</fullName>
    </recommendedName>
</protein>
<dbReference type="Gene3D" id="2.40.30.10">
    <property type="entry name" value="Translation factors"/>
    <property type="match status" value="1"/>
</dbReference>
<dbReference type="SUPFAM" id="SSF52343">
    <property type="entry name" value="Ferredoxin reductase-like, C-terminal NADP-linked domain"/>
    <property type="match status" value="1"/>
</dbReference>
<dbReference type="GO" id="GO:0006221">
    <property type="term" value="P:pyrimidine nucleotide biosynthetic process"/>
    <property type="evidence" value="ECO:0007669"/>
    <property type="project" value="InterPro"/>
</dbReference>
<keyword evidence="2" id="KW-0813">Transport</keyword>
<dbReference type="AlphaFoldDB" id="H1Q1C3"/>
<evidence type="ECO:0000256" key="3">
    <source>
        <dbReference type="ARBA" id="ARBA00022630"/>
    </source>
</evidence>
<keyword evidence="3 11" id="KW-0285">Flavoprotein</keyword>
<name>H1Q1C3_9BACT</name>
<dbReference type="GO" id="GO:0016491">
    <property type="term" value="F:oxidoreductase activity"/>
    <property type="evidence" value="ECO:0007669"/>
    <property type="project" value="InterPro"/>
</dbReference>
<dbReference type="PATRIC" id="fig|883158.3.peg.726"/>
<feature type="binding site" evidence="11">
    <location>
        <begin position="77"/>
        <end position="78"/>
    </location>
    <ligand>
        <name>FAD</name>
        <dbReference type="ChEBI" id="CHEBI:57692"/>
    </ligand>
</feature>
<comment type="cofactor">
    <cofactor evidence="10">
        <name>[2Fe-2S] cluster</name>
        <dbReference type="ChEBI" id="CHEBI:190135"/>
    </cofactor>
</comment>
<evidence type="ECO:0000256" key="9">
    <source>
        <dbReference type="ARBA" id="ARBA00023014"/>
    </source>
</evidence>
<evidence type="ECO:0000256" key="6">
    <source>
        <dbReference type="ARBA" id="ARBA00022827"/>
    </source>
</evidence>
<evidence type="ECO:0000256" key="8">
    <source>
        <dbReference type="ARBA" id="ARBA00023004"/>
    </source>
</evidence>
<evidence type="ECO:0000256" key="1">
    <source>
        <dbReference type="ARBA" id="ARBA00006422"/>
    </source>
</evidence>
<keyword evidence="6 11" id="KW-0274">FAD</keyword>
<feature type="binding site" evidence="12">
    <location>
        <position position="229"/>
    </location>
    <ligand>
        <name>[2Fe-2S] cluster</name>
        <dbReference type="ChEBI" id="CHEBI:190135"/>
    </ligand>
</feature>
<dbReference type="GO" id="GO:0050660">
    <property type="term" value="F:flavin adenine dinucleotide binding"/>
    <property type="evidence" value="ECO:0007669"/>
    <property type="project" value="InterPro"/>
</dbReference>
<keyword evidence="8 12" id="KW-0408">Iron</keyword>
<evidence type="ECO:0000256" key="5">
    <source>
        <dbReference type="ARBA" id="ARBA00022723"/>
    </source>
</evidence>
<dbReference type="PANTHER" id="PTHR43513">
    <property type="entry name" value="DIHYDROOROTATE DEHYDROGENASE B (NAD(+)), ELECTRON TRANSFER SUBUNIT"/>
    <property type="match status" value="1"/>
</dbReference>
<dbReference type="InterPro" id="IPR019480">
    <property type="entry name" value="Dihydroorotate_DH_Fe-S-bd"/>
</dbReference>
<comment type="cofactor">
    <cofactor evidence="11">
        <name>FAD</name>
        <dbReference type="ChEBI" id="CHEBI:57692"/>
    </cofactor>
    <text evidence="11">Binds 1 FAD per subunit.</text>
</comment>
<comment type="similarity">
    <text evidence="1">Belongs to the PyrK family.</text>
</comment>
<keyword evidence="4 12" id="KW-0001">2Fe-2S</keyword>
<organism evidence="14 15">
    <name type="scientific">Prevotella micans F0438</name>
    <dbReference type="NCBI Taxonomy" id="883158"/>
    <lineage>
        <taxon>Bacteria</taxon>
        <taxon>Pseudomonadati</taxon>
        <taxon>Bacteroidota</taxon>
        <taxon>Bacteroidia</taxon>
        <taxon>Bacteroidales</taxon>
        <taxon>Prevotellaceae</taxon>
        <taxon>Prevotella</taxon>
    </lineage>
</organism>
<proteinExistence type="inferred from homology"/>
<dbReference type="GO" id="GO:0046872">
    <property type="term" value="F:metal ion binding"/>
    <property type="evidence" value="ECO:0007669"/>
    <property type="project" value="UniProtKB-KW"/>
</dbReference>